<evidence type="ECO:0000259" key="8">
    <source>
        <dbReference type="PROSITE" id="PS50262"/>
    </source>
</evidence>
<proteinExistence type="predicted"/>
<feature type="transmembrane region" description="Helical" evidence="7">
    <location>
        <begin position="69"/>
        <end position="94"/>
    </location>
</feature>
<comment type="caution">
    <text evidence="9">The sequence shown here is derived from an EMBL/GenBank/DDBJ whole genome shotgun (WGS) entry which is preliminary data.</text>
</comment>
<evidence type="ECO:0000313" key="10">
    <source>
        <dbReference type="Proteomes" id="UP001152320"/>
    </source>
</evidence>
<dbReference type="AlphaFoldDB" id="A0A9Q1H4C1"/>
<dbReference type="PROSITE" id="PS50262">
    <property type="entry name" value="G_PROTEIN_RECEP_F1_2"/>
    <property type="match status" value="1"/>
</dbReference>
<dbReference type="PANTHER" id="PTHR24372:SF77">
    <property type="entry name" value="G-PROTEIN COUPLED RECEPTORS FAMILY 1 PROFILE DOMAIN-CONTAINING PROTEIN"/>
    <property type="match status" value="1"/>
</dbReference>
<dbReference type="InterPro" id="IPR000276">
    <property type="entry name" value="GPCR_Rhodpsn"/>
</dbReference>
<keyword evidence="10" id="KW-1185">Reference proteome</keyword>
<dbReference type="Proteomes" id="UP001152320">
    <property type="component" value="Chromosome 12"/>
</dbReference>
<reference evidence="9" key="1">
    <citation type="submission" date="2021-10" db="EMBL/GenBank/DDBJ databases">
        <title>Tropical sea cucumber genome reveals ecological adaptation and Cuvierian tubules defense mechanism.</title>
        <authorList>
            <person name="Chen T."/>
        </authorList>
    </citation>
    <scope>NUCLEOTIDE SEQUENCE</scope>
    <source>
        <strain evidence="9">Nanhai2018</strain>
        <tissue evidence="9">Muscle</tissue>
    </source>
</reference>
<dbReference type="GO" id="GO:0005886">
    <property type="term" value="C:plasma membrane"/>
    <property type="evidence" value="ECO:0007669"/>
    <property type="project" value="TreeGrafter"/>
</dbReference>
<evidence type="ECO:0000256" key="7">
    <source>
        <dbReference type="SAM" id="Phobius"/>
    </source>
</evidence>
<dbReference type="Gene3D" id="1.20.1070.10">
    <property type="entry name" value="Rhodopsin 7-helix transmembrane proteins"/>
    <property type="match status" value="1"/>
</dbReference>
<feature type="domain" description="G-protein coupled receptors family 1 profile" evidence="8">
    <location>
        <begin position="1"/>
        <end position="166"/>
    </location>
</feature>
<dbReference type="EMBL" id="JAIZAY010000012">
    <property type="protein sequence ID" value="KAJ8031816.1"/>
    <property type="molecule type" value="Genomic_DNA"/>
</dbReference>
<evidence type="ECO:0000256" key="2">
    <source>
        <dbReference type="ARBA" id="ARBA00022614"/>
    </source>
</evidence>
<evidence type="ECO:0000256" key="6">
    <source>
        <dbReference type="ARBA" id="ARBA00023136"/>
    </source>
</evidence>
<evidence type="ECO:0000256" key="3">
    <source>
        <dbReference type="ARBA" id="ARBA00022692"/>
    </source>
</evidence>
<keyword evidence="2" id="KW-0433">Leucine-rich repeat</keyword>
<feature type="transmembrane region" description="Helical" evidence="7">
    <location>
        <begin position="115"/>
        <end position="135"/>
    </location>
</feature>
<dbReference type="OrthoDB" id="6162523at2759"/>
<dbReference type="Pfam" id="PF00001">
    <property type="entry name" value="7tm_1"/>
    <property type="match status" value="1"/>
</dbReference>
<gene>
    <name evidence="9" type="ORF">HOLleu_25140</name>
</gene>
<dbReference type="SUPFAM" id="SSF81321">
    <property type="entry name" value="Family A G protein-coupled receptor-like"/>
    <property type="match status" value="1"/>
</dbReference>
<keyword evidence="3 7" id="KW-0812">Transmembrane</keyword>
<keyword evidence="5 7" id="KW-1133">Transmembrane helix</keyword>
<sequence>MALTPIILSEFVEEIFGFSDICLSLPFVPVPDISKYHVTTEYEYYGAAFEIVQAGTDIKSLQWIYSQIVYIYFSATCVSAITLCYIAIFVSAIVSKIQSGRPGDNKDEIKMALRISIIVGTDLLCWLPVIITGILSNAGHEVSTDMYVWFAIFVMPINSAFNPFIYTIPAIKRKKKNEPSFIAVQREL</sequence>
<evidence type="ECO:0000256" key="5">
    <source>
        <dbReference type="ARBA" id="ARBA00022989"/>
    </source>
</evidence>
<keyword evidence="6 7" id="KW-0472">Membrane</keyword>
<keyword evidence="4" id="KW-0677">Repeat</keyword>
<protein>
    <recommendedName>
        <fullName evidence="8">G-protein coupled receptors family 1 profile domain-containing protein</fullName>
    </recommendedName>
</protein>
<evidence type="ECO:0000256" key="4">
    <source>
        <dbReference type="ARBA" id="ARBA00022737"/>
    </source>
</evidence>
<dbReference type="PANTHER" id="PTHR24372">
    <property type="entry name" value="GLYCOPROTEIN HORMONE RECEPTOR"/>
    <property type="match status" value="1"/>
</dbReference>
<dbReference type="GO" id="GO:0009755">
    <property type="term" value="P:hormone-mediated signaling pathway"/>
    <property type="evidence" value="ECO:0007669"/>
    <property type="project" value="TreeGrafter"/>
</dbReference>
<evidence type="ECO:0000313" key="9">
    <source>
        <dbReference type="EMBL" id="KAJ8031816.1"/>
    </source>
</evidence>
<accession>A0A9Q1H4C1</accession>
<organism evidence="9 10">
    <name type="scientific">Holothuria leucospilota</name>
    <name type="common">Black long sea cucumber</name>
    <name type="synonym">Mertensiothuria leucospilota</name>
    <dbReference type="NCBI Taxonomy" id="206669"/>
    <lineage>
        <taxon>Eukaryota</taxon>
        <taxon>Metazoa</taxon>
        <taxon>Echinodermata</taxon>
        <taxon>Eleutherozoa</taxon>
        <taxon>Echinozoa</taxon>
        <taxon>Holothuroidea</taxon>
        <taxon>Aspidochirotacea</taxon>
        <taxon>Aspidochirotida</taxon>
        <taxon>Holothuriidae</taxon>
        <taxon>Holothuria</taxon>
    </lineage>
</organism>
<name>A0A9Q1H4C1_HOLLE</name>
<dbReference type="InterPro" id="IPR017452">
    <property type="entry name" value="GPCR_Rhodpsn_7TM"/>
</dbReference>
<feature type="transmembrane region" description="Helical" evidence="7">
    <location>
        <begin position="147"/>
        <end position="166"/>
    </location>
</feature>
<evidence type="ECO:0000256" key="1">
    <source>
        <dbReference type="ARBA" id="ARBA00004370"/>
    </source>
</evidence>
<comment type="subcellular location">
    <subcellularLocation>
        <location evidence="1">Membrane</location>
    </subcellularLocation>
</comment>
<dbReference type="GO" id="GO:0007189">
    <property type="term" value="P:adenylate cyclase-activating G protein-coupled receptor signaling pathway"/>
    <property type="evidence" value="ECO:0007669"/>
    <property type="project" value="TreeGrafter"/>
</dbReference>
<dbReference type="GO" id="GO:0008528">
    <property type="term" value="F:G protein-coupled peptide receptor activity"/>
    <property type="evidence" value="ECO:0007669"/>
    <property type="project" value="TreeGrafter"/>
</dbReference>